<dbReference type="RefSeq" id="XP_001799790.1">
    <property type="nucleotide sequence ID" value="XM_001799738.1"/>
</dbReference>
<dbReference type="InParanoid" id="Q0UFG5"/>
<dbReference type="VEuPathDB" id="FungiDB:JI435_094990"/>
<proteinExistence type="predicted"/>
<dbReference type="GeneID" id="5976695"/>
<gene>
    <name evidence="2" type="ORF">SNOG_09499</name>
</gene>
<dbReference type="eggNOG" id="ENOG502T60D">
    <property type="taxonomic scope" value="Eukaryota"/>
</dbReference>
<dbReference type="EMBL" id="CH445339">
    <property type="protein sequence ID" value="EAT82764.2"/>
    <property type="molecule type" value="Genomic_DNA"/>
</dbReference>
<feature type="compositionally biased region" description="Basic and acidic residues" evidence="1">
    <location>
        <begin position="467"/>
        <end position="478"/>
    </location>
</feature>
<reference evidence="3" key="1">
    <citation type="journal article" date="2007" name="Plant Cell">
        <title>Dothideomycete-plant interactions illuminated by genome sequencing and EST analysis of the wheat pathogen Stagonospora nodorum.</title>
        <authorList>
            <person name="Hane J.K."/>
            <person name="Lowe R.G."/>
            <person name="Solomon P.S."/>
            <person name="Tan K.C."/>
            <person name="Schoch C.L."/>
            <person name="Spatafora J.W."/>
            <person name="Crous P.W."/>
            <person name="Kodira C."/>
            <person name="Birren B.W."/>
            <person name="Galagan J.E."/>
            <person name="Torriani S.F."/>
            <person name="McDonald B.A."/>
            <person name="Oliver R.P."/>
        </authorList>
    </citation>
    <scope>NUCLEOTIDE SEQUENCE [LARGE SCALE GENOMIC DNA]</scope>
    <source>
        <strain evidence="3">SN15 / ATCC MYA-4574 / FGSC 10173</strain>
    </source>
</reference>
<sequence length="521" mass="57674">MTISPKVRTASTYEPPPDAQGPCQISKKCTKSSTGEMQSKPGPPDCASNDLGCICGKDPSMDDNTLFDSHCLFQECTDTLARQAFMAAFSMSCLESKQDLQNIPNEWKLFVRSDISGNTPTVSNSDSLTTSSSTGVVSTSAAHPTILTTTMTKPEATVVSSTTSASSTTTDPIDYAKPICAITESCLVDQNSNDPCKLENLKCVCKFSNSLGSSTYFDQDCLWKNCINTRGRTEWLEAFAAACMDDKIPILDIPFAMAGTHASMVRQYHVDFNLDLHLGSSIFHHQYLRRGCEASDLERRSHRRYSALALFLSLSCWAWRNHKKAKRKSRENATLADAINPHGVAARIDEITHGSPQHASIHLDDRTKSPLQPAPNMQHDFYGNLIPRRSSDQYGYIPPINPTMSELSYHTNPTYNPTPSIVEEHYIPDAIPAPLNIRSPLNASNLRTQNATPIPRHQIPDVYEAYKPRALSRSDSRRPRPKQSQDSMGTTAVTASPVQRYSADGFGRAEYDDFGQKIIYR</sequence>
<evidence type="ECO:0000313" key="3">
    <source>
        <dbReference type="Proteomes" id="UP000001055"/>
    </source>
</evidence>
<feature type="region of interest" description="Disordered" evidence="1">
    <location>
        <begin position="1"/>
        <end position="44"/>
    </location>
</feature>
<organism evidence="2 3">
    <name type="scientific">Phaeosphaeria nodorum (strain SN15 / ATCC MYA-4574 / FGSC 10173)</name>
    <name type="common">Glume blotch fungus</name>
    <name type="synonym">Parastagonospora nodorum</name>
    <dbReference type="NCBI Taxonomy" id="321614"/>
    <lineage>
        <taxon>Eukaryota</taxon>
        <taxon>Fungi</taxon>
        <taxon>Dikarya</taxon>
        <taxon>Ascomycota</taxon>
        <taxon>Pezizomycotina</taxon>
        <taxon>Dothideomycetes</taxon>
        <taxon>Pleosporomycetidae</taxon>
        <taxon>Pleosporales</taxon>
        <taxon>Pleosporineae</taxon>
        <taxon>Phaeosphaeriaceae</taxon>
        <taxon>Parastagonospora</taxon>
    </lineage>
</organism>
<evidence type="ECO:0000256" key="1">
    <source>
        <dbReference type="SAM" id="MobiDB-lite"/>
    </source>
</evidence>
<accession>Q0UFG5</accession>
<dbReference type="Proteomes" id="UP000001055">
    <property type="component" value="Unassembled WGS sequence"/>
</dbReference>
<feature type="compositionally biased region" description="Polar residues" evidence="1">
    <location>
        <begin position="482"/>
        <end position="496"/>
    </location>
</feature>
<protein>
    <submittedName>
        <fullName evidence="2">Uncharacterized protein</fullName>
    </submittedName>
</protein>
<feature type="region of interest" description="Disordered" evidence="1">
    <location>
        <begin position="467"/>
        <end position="496"/>
    </location>
</feature>
<dbReference type="AlphaFoldDB" id="Q0UFG5"/>
<name>Q0UFG5_PHANO</name>
<dbReference type="HOGENOM" id="CLU_522851_0_0_1"/>
<evidence type="ECO:0000313" key="2">
    <source>
        <dbReference type="EMBL" id="EAT82764.2"/>
    </source>
</evidence>
<dbReference type="KEGG" id="pno:SNOG_09499"/>